<feature type="transmembrane region" description="Helical" evidence="1">
    <location>
        <begin position="442"/>
        <end position="462"/>
    </location>
</feature>
<reference evidence="2" key="1">
    <citation type="submission" date="2021-02" db="EMBL/GenBank/DDBJ databases">
        <authorList>
            <person name="Nowell W R."/>
        </authorList>
    </citation>
    <scope>NUCLEOTIDE SEQUENCE</scope>
    <source>
        <strain evidence="2">Ploen Becks lab</strain>
    </source>
</reference>
<name>A0A813M2S4_9BILA</name>
<comment type="caution">
    <text evidence="2">The sequence shown here is derived from an EMBL/GenBank/DDBJ whole genome shotgun (WGS) entry which is preliminary data.</text>
</comment>
<sequence length="756" mass="89739">MFYLILFYLSQSFALNLYNWSNCTDQKSLIKFIQLNVDSKSYENDCKLQNINIENFKNLSEIKLNCVHMTNCDYTDMSFKFIPKHSLVLSNDLSFNFNNPEDLFWNYFSTFIFYNIRSIDKNLKIFDKFKNQPEIRIAYSKLKLSSNKCTLSQSFTLFRNCYSIRFEKVKYVSSICPLIFHNKSFTFIKFESISDTLIFNNKINFIDLNTSIETRIDQVFLRGHLISISNNSFNTNIFRRTNFLFILGKIKKFDWSVILQLNNLNMLTLSNNDLHTFLYNNYKWFEVLDKSRINKIEIWFINEDNYTFPNQDFCIFYKFSKFKLIKFEYNLISKICNCVTFWIAKGLCSESFSQNCSYEKMSNNCQNFQIHSALLGKDFTIPYKLDYLITGAILSYITSTGSLLFGTIAFVTNMISIFVIIRCKRLLKLDKNKHIQIKIYNLMILSSLINMIYCLIQLFHIMNSCALLNGLFCSNVSKNILAQYYEIYCVDFIAGFLKSLSNILNICISFARCFAISQNTRLFKIYLFCDMRTSKVFKKIFLVFLFALLIGTNIDKLNSSIVYDPDGSFDPDYFGIPMRNWMLRNDIEVIDGNFGLDNNLLKKNNYFFLFVLNVFFNGLILWVLLFASDIYLLYEFKNQLKKSGKFRIESSNQQSKKIYLLQMQRKINKASLKIWLNNFVIMILRLIELTFNFYIFYMAIKYNFCQESEKICDNYMEFGNLFFMITCSYLIFNYCLLNKSFRNQMKNILTFRQKFI</sequence>
<dbReference type="Proteomes" id="UP000663879">
    <property type="component" value="Unassembled WGS sequence"/>
</dbReference>
<feature type="transmembrane region" description="Helical" evidence="1">
    <location>
        <begin position="606"/>
        <end position="634"/>
    </location>
</feature>
<dbReference type="AlphaFoldDB" id="A0A813M2S4"/>
<protein>
    <submittedName>
        <fullName evidence="2">Uncharacterized protein</fullName>
    </submittedName>
</protein>
<keyword evidence="3" id="KW-1185">Reference proteome</keyword>
<organism evidence="2 3">
    <name type="scientific">Brachionus calyciflorus</name>
    <dbReference type="NCBI Taxonomy" id="104777"/>
    <lineage>
        <taxon>Eukaryota</taxon>
        <taxon>Metazoa</taxon>
        <taxon>Spiralia</taxon>
        <taxon>Gnathifera</taxon>
        <taxon>Rotifera</taxon>
        <taxon>Eurotatoria</taxon>
        <taxon>Monogononta</taxon>
        <taxon>Pseudotrocha</taxon>
        <taxon>Ploima</taxon>
        <taxon>Brachionidae</taxon>
        <taxon>Brachionus</taxon>
    </lineage>
</organism>
<dbReference type="Gene3D" id="1.20.1070.10">
    <property type="entry name" value="Rhodopsin 7-helix transmembrane proteins"/>
    <property type="match status" value="1"/>
</dbReference>
<accession>A0A813M2S4</accession>
<feature type="transmembrane region" description="Helical" evidence="1">
    <location>
        <begin position="674"/>
        <end position="698"/>
    </location>
</feature>
<feature type="transmembrane region" description="Helical" evidence="1">
    <location>
        <begin position="536"/>
        <end position="554"/>
    </location>
</feature>
<feature type="transmembrane region" description="Helical" evidence="1">
    <location>
        <begin position="718"/>
        <end position="737"/>
    </location>
</feature>
<dbReference type="EMBL" id="CAJNOC010000011">
    <property type="protein sequence ID" value="CAF0705403.1"/>
    <property type="molecule type" value="Genomic_DNA"/>
</dbReference>
<proteinExistence type="predicted"/>
<gene>
    <name evidence="2" type="ORF">OXX778_LOCUS258</name>
</gene>
<keyword evidence="1" id="KW-1133">Transmembrane helix</keyword>
<evidence type="ECO:0000256" key="1">
    <source>
        <dbReference type="SAM" id="Phobius"/>
    </source>
</evidence>
<feature type="transmembrane region" description="Helical" evidence="1">
    <location>
        <begin position="403"/>
        <end position="421"/>
    </location>
</feature>
<evidence type="ECO:0000313" key="3">
    <source>
        <dbReference type="Proteomes" id="UP000663879"/>
    </source>
</evidence>
<feature type="transmembrane region" description="Helical" evidence="1">
    <location>
        <begin position="492"/>
        <end position="515"/>
    </location>
</feature>
<keyword evidence="1" id="KW-0472">Membrane</keyword>
<keyword evidence="1" id="KW-0812">Transmembrane</keyword>
<evidence type="ECO:0000313" key="2">
    <source>
        <dbReference type="EMBL" id="CAF0705403.1"/>
    </source>
</evidence>
<dbReference type="OrthoDB" id="10541038at2759"/>